<proteinExistence type="predicted"/>
<gene>
    <name evidence="3" type="ORF">U473_12545</name>
</gene>
<dbReference type="Proteomes" id="UP000070352">
    <property type="component" value="Unassembled WGS sequence"/>
</dbReference>
<dbReference type="RefSeq" id="WP_068726883.1">
    <property type="nucleotide sequence ID" value="NZ_LSKU01000001.1"/>
</dbReference>
<evidence type="ECO:0000313" key="3">
    <source>
        <dbReference type="EMBL" id="KXG44762.1"/>
    </source>
</evidence>
<name>A0A135L709_9BACI</name>
<dbReference type="InterPro" id="IPR042274">
    <property type="entry name" value="YycH/YycI_2"/>
</dbReference>
<evidence type="ECO:0000259" key="2">
    <source>
        <dbReference type="Pfam" id="PF07435"/>
    </source>
</evidence>
<dbReference type="EMBL" id="LSKU01000001">
    <property type="protein sequence ID" value="KXG44762.1"/>
    <property type="molecule type" value="Genomic_DNA"/>
</dbReference>
<comment type="caution">
    <text evidence="3">The sequence shown here is derived from an EMBL/GenBank/DDBJ whole genome shotgun (WGS) entry which is preliminary data.</text>
</comment>
<feature type="transmembrane region" description="Helical" evidence="1">
    <location>
        <begin position="7"/>
        <end position="27"/>
    </location>
</feature>
<keyword evidence="1" id="KW-0472">Membrane</keyword>
<keyword evidence="1" id="KW-0812">Transmembrane</keyword>
<dbReference type="InterPro" id="IPR009996">
    <property type="entry name" value="YycH"/>
</dbReference>
<organism evidence="3 4">
    <name type="scientific">Tepidibacillus decaturensis</name>
    <dbReference type="NCBI Taxonomy" id="1413211"/>
    <lineage>
        <taxon>Bacteria</taxon>
        <taxon>Bacillati</taxon>
        <taxon>Bacillota</taxon>
        <taxon>Bacilli</taxon>
        <taxon>Bacillales</taxon>
        <taxon>Bacillaceae</taxon>
        <taxon>Tepidibacillus</taxon>
    </lineage>
</organism>
<dbReference type="OrthoDB" id="2382185at2"/>
<dbReference type="STRING" id="1413211.U473_12545"/>
<evidence type="ECO:0000313" key="4">
    <source>
        <dbReference type="Proteomes" id="UP000070352"/>
    </source>
</evidence>
<reference evidence="3 4" key="1">
    <citation type="submission" date="2016-02" db="EMBL/GenBank/DDBJ databases">
        <title>Draft Genome for Tepidibacillus decaturensis nov. sp. Strain Z9, an Anaerobic, Moderately Thermophilic and Heterotrophic Bacterium from Deep Subsurface of the Illinois Basin, USA.</title>
        <authorList>
            <person name="Dong Y."/>
            <person name="Chang J.Y."/>
            <person name="Sanford R."/>
            <person name="Fouke B.W."/>
        </authorList>
    </citation>
    <scope>NUCLEOTIDE SEQUENCE [LARGE SCALE GENOMIC DNA]</scope>
    <source>
        <strain evidence="3 4">Z9</strain>
    </source>
</reference>
<dbReference type="AlphaFoldDB" id="A0A135L709"/>
<protein>
    <recommendedName>
        <fullName evidence="2">Regulatory protein YycH domain-containing protein</fullName>
    </recommendedName>
</protein>
<keyword evidence="4" id="KW-1185">Reference proteome</keyword>
<dbReference type="CDD" id="cd15787">
    <property type="entry name" value="YycH_N"/>
    <property type="match status" value="1"/>
</dbReference>
<sequence>MKERIKSIILFVLVANSLFLTWFLIFYSPNNEKESPSEYVPRLTFGQELDVKQMIRPKQIIYHLGENSHSLSNTDSEDFKQLEADFDHWSFYEITSISEPIDWTKMIEVEQGIEIVFPFSLPNSVLSSLYKISTTMYLDQINRLWLVLDQNEKVIVYFISDQKDKVYQAETSISSKKLSKYIASGVNQPRYSYYWAFNKERNINTKPIFYLPNEGLEMKKVRKFITPVSIEDYIQLLFIDPSMVRKVYELGNKESVLYTDGSRSMQFFPNKRVFSYFQPVTDNRKQLDWNNDLAASIRFVNQHGGWVGQYQLDDLGFAEATSQPYFTFQQYVGGYPLLTNKYLIGEINIQLVDGIVSKVEQSMTLLDQDLDTKYIKTSSGPELLKKLEQHKIDAKVITSIELGYQVEKKNDVLELFPHWRVRYNQNDEITIPAYEGGM</sequence>
<keyword evidence="1" id="KW-1133">Transmembrane helix</keyword>
<dbReference type="Pfam" id="PF07435">
    <property type="entry name" value="YycH"/>
    <property type="match status" value="1"/>
</dbReference>
<accession>A0A135L709</accession>
<dbReference type="Gene3D" id="3.30.310.160">
    <property type="entry name" value="YycH protein, domain 2"/>
    <property type="match status" value="1"/>
</dbReference>
<feature type="domain" description="Regulatory protein YycH" evidence="2">
    <location>
        <begin position="3"/>
        <end position="428"/>
    </location>
</feature>
<evidence type="ECO:0000256" key="1">
    <source>
        <dbReference type="SAM" id="Phobius"/>
    </source>
</evidence>